<comment type="similarity">
    <text evidence="3">Belongs to the CENP-N/CHL4 family.</text>
</comment>
<dbReference type="GO" id="GO:0007059">
    <property type="term" value="P:chromosome segregation"/>
    <property type="evidence" value="ECO:0007669"/>
    <property type="project" value="InterPro"/>
</dbReference>
<evidence type="ECO:0000313" key="10">
    <source>
        <dbReference type="Proteomes" id="UP000077051"/>
    </source>
</evidence>
<dbReference type="GO" id="GO:0000775">
    <property type="term" value="C:chromosome, centromeric region"/>
    <property type="evidence" value="ECO:0007669"/>
    <property type="project" value="UniProtKB-SubCell"/>
</dbReference>
<dbReference type="Pfam" id="PF05238">
    <property type="entry name" value="CENP-N"/>
    <property type="match status" value="1"/>
</dbReference>
<feature type="active site" description="Nucleophile" evidence="7">
    <location>
        <position position="367"/>
    </location>
</feature>
<dbReference type="InterPro" id="IPR052011">
    <property type="entry name" value="CENP-NAC/CAD_complex"/>
</dbReference>
<feature type="compositionally biased region" description="Acidic residues" evidence="8">
    <location>
        <begin position="373"/>
        <end position="393"/>
    </location>
</feature>
<proteinExistence type="inferred from homology"/>
<dbReference type="InterPro" id="IPR007902">
    <property type="entry name" value="Chl4/mis15/CENP-N"/>
</dbReference>
<sequence>MLTDKDLTLYGPDRTTEKAVKDCSPSTIRKCVKLWLDSPDLQPQNNQCRYEDYVGLPKGEIHQKLQTDWSNGFRAIQMAQMELKVMAVDENPRRQWKVFRVMKESRGKLNLGMDAAAVRDSIEKFLAQSFDCYFYSMHDVKSDLHWLRIHVLSELNGVNQLSTRKVVYLVYCPHTEFVMSFGAGTNSNLESYIKEAILHTFNGDNLLVQTVRGQAARHLAHVVKTRKSQGVFAELRTNISYSNPLNIRQKATLPDDADSGEPSRRIKAVNEEEINARAQAIRRNFGQGDQFGRTSLTLDVKLPLKKDDTEDDDDEDQEPIAFELTLDGVNVSNGLRSMISRGQIRAPVPLWLEKIGSTDITKVYITENGASEFPEDDEYENEEDTDNDQDEDQSMFGSVVVTRAKPRSTSSSSDRHASDQEPDEEGDKSILDSATASQMDFD</sequence>
<feature type="compositionally biased region" description="Polar residues" evidence="8">
    <location>
        <begin position="432"/>
        <end position="442"/>
    </location>
</feature>
<organism evidence="9 10">
    <name type="scientific">Mucor lusitanicus CBS 277.49</name>
    <dbReference type="NCBI Taxonomy" id="747725"/>
    <lineage>
        <taxon>Eukaryota</taxon>
        <taxon>Fungi</taxon>
        <taxon>Fungi incertae sedis</taxon>
        <taxon>Mucoromycota</taxon>
        <taxon>Mucoromycotina</taxon>
        <taxon>Mucoromycetes</taxon>
        <taxon>Mucorales</taxon>
        <taxon>Mucorineae</taxon>
        <taxon>Mucoraceae</taxon>
        <taxon>Mucor</taxon>
    </lineage>
</organism>
<feature type="region of interest" description="Disordered" evidence="8">
    <location>
        <begin position="366"/>
        <end position="442"/>
    </location>
</feature>
<dbReference type="PANTHER" id="PTHR46790">
    <property type="entry name" value="CENTROMERE PROTEIN N"/>
    <property type="match status" value="1"/>
</dbReference>
<dbReference type="EMBL" id="AMYB01000001">
    <property type="protein sequence ID" value="OAD07969.1"/>
    <property type="molecule type" value="Genomic_DNA"/>
</dbReference>
<evidence type="ECO:0000256" key="7">
    <source>
        <dbReference type="PROSITE-ProRule" id="PRU10055"/>
    </source>
</evidence>
<dbReference type="InterPro" id="IPR018120">
    <property type="entry name" value="Glyco_hydro_1_AS"/>
</dbReference>
<protein>
    <submittedName>
        <fullName evidence="9">Uncharacterized protein</fullName>
    </submittedName>
</protein>
<keyword evidence="4" id="KW-0158">Chromosome</keyword>
<name>A0A162RQF1_MUCCL</name>
<evidence type="ECO:0000256" key="2">
    <source>
        <dbReference type="ARBA" id="ARBA00004584"/>
    </source>
</evidence>
<dbReference type="Proteomes" id="UP000077051">
    <property type="component" value="Unassembled WGS sequence"/>
</dbReference>
<evidence type="ECO:0000313" key="9">
    <source>
        <dbReference type="EMBL" id="OAD07969.1"/>
    </source>
</evidence>
<evidence type="ECO:0000256" key="6">
    <source>
        <dbReference type="ARBA" id="ARBA00023328"/>
    </source>
</evidence>
<dbReference type="GO" id="GO:0034080">
    <property type="term" value="P:CENP-A containing chromatin assembly"/>
    <property type="evidence" value="ECO:0007669"/>
    <property type="project" value="InterPro"/>
</dbReference>
<dbReference type="STRING" id="747725.A0A162RQF1"/>
<evidence type="ECO:0000256" key="8">
    <source>
        <dbReference type="SAM" id="MobiDB-lite"/>
    </source>
</evidence>
<evidence type="ECO:0000256" key="3">
    <source>
        <dbReference type="ARBA" id="ARBA00005566"/>
    </source>
</evidence>
<keyword evidence="5" id="KW-0539">Nucleus</keyword>
<dbReference type="GO" id="GO:0005654">
    <property type="term" value="C:nucleoplasm"/>
    <property type="evidence" value="ECO:0007669"/>
    <property type="project" value="TreeGrafter"/>
</dbReference>
<dbReference type="PANTHER" id="PTHR46790:SF1">
    <property type="entry name" value="CENTROMERE PROTEIN N"/>
    <property type="match status" value="1"/>
</dbReference>
<dbReference type="AlphaFoldDB" id="A0A162RQF1"/>
<dbReference type="VEuPathDB" id="FungiDB:MUCCIDRAFT_104917"/>
<reference evidence="9 10" key="1">
    <citation type="submission" date="2015-06" db="EMBL/GenBank/DDBJ databases">
        <title>Expansion of signal transduction pathways in fungi by whole-genome duplication.</title>
        <authorList>
            <consortium name="DOE Joint Genome Institute"/>
            <person name="Corrochano L.M."/>
            <person name="Kuo A."/>
            <person name="Marcet-Houben M."/>
            <person name="Polaino S."/>
            <person name="Salamov A."/>
            <person name="Villalobos J.M."/>
            <person name="Alvarez M.I."/>
            <person name="Avalos J."/>
            <person name="Benito E.P."/>
            <person name="Benoit I."/>
            <person name="Burger G."/>
            <person name="Camino L.P."/>
            <person name="Canovas D."/>
            <person name="Cerda-Olmedo E."/>
            <person name="Cheng J.-F."/>
            <person name="Dominguez A."/>
            <person name="Elias M."/>
            <person name="Eslava A.P."/>
            <person name="Glaser F."/>
            <person name="Grimwood J."/>
            <person name="Gutierrez G."/>
            <person name="Heitman J."/>
            <person name="Henrissat B."/>
            <person name="Iturriaga E.A."/>
            <person name="Lang B.F."/>
            <person name="Lavin J.L."/>
            <person name="Lee S."/>
            <person name="Li W."/>
            <person name="Lindquist E."/>
            <person name="Lopez-Garcia S."/>
            <person name="Luque E.M."/>
            <person name="Marcos A.T."/>
            <person name="Martin J."/>
            <person name="Mccluskey K."/>
            <person name="Medina H.R."/>
            <person name="Miralles-Duran A."/>
            <person name="Miyazaki A."/>
            <person name="Munoz-Torres E."/>
            <person name="Oguiza J.A."/>
            <person name="Ohm R."/>
            <person name="Olmedo M."/>
            <person name="Orejas M."/>
            <person name="Ortiz-Castellanos L."/>
            <person name="Pisabarro A.G."/>
            <person name="Rodriguez-Romero J."/>
            <person name="Ruiz-Herrera J."/>
            <person name="Ruiz-Vazquez R."/>
            <person name="Sanz C."/>
            <person name="Schackwitz W."/>
            <person name="Schmutz J."/>
            <person name="Shahriari M."/>
            <person name="Shelest E."/>
            <person name="Silva-Franco F."/>
            <person name="Soanes D."/>
            <person name="Syed K."/>
            <person name="Tagua V.G."/>
            <person name="Talbot N.J."/>
            <person name="Thon M."/>
            <person name="De Vries R.P."/>
            <person name="Wiebenga A."/>
            <person name="Yadav J.S."/>
            <person name="Braun E.L."/>
            <person name="Baker S."/>
            <person name="Garre V."/>
            <person name="Horwitz B."/>
            <person name="Torres-Martinez S."/>
            <person name="Idnurm A."/>
            <person name="Herrera-Estrella A."/>
            <person name="Gabaldon T."/>
            <person name="Grigoriev I.V."/>
        </authorList>
    </citation>
    <scope>NUCLEOTIDE SEQUENCE [LARGE SCALE GENOMIC DNA]</scope>
    <source>
        <strain evidence="9 10">CBS 277.49</strain>
    </source>
</reference>
<keyword evidence="10" id="KW-1185">Reference proteome</keyword>
<comment type="caution">
    <text evidence="9">The sequence shown here is derived from an EMBL/GenBank/DDBJ whole genome shotgun (WGS) entry which is preliminary data.</text>
</comment>
<evidence type="ECO:0000256" key="5">
    <source>
        <dbReference type="ARBA" id="ARBA00023242"/>
    </source>
</evidence>
<evidence type="ECO:0000256" key="1">
    <source>
        <dbReference type="ARBA" id="ARBA00004123"/>
    </source>
</evidence>
<dbReference type="OrthoDB" id="6585699at2759"/>
<dbReference type="PROSITE" id="PS00572">
    <property type="entry name" value="GLYCOSYL_HYDROL_F1_1"/>
    <property type="match status" value="1"/>
</dbReference>
<accession>A0A162RQF1</accession>
<gene>
    <name evidence="9" type="ORF">MUCCIDRAFT_104917</name>
</gene>
<evidence type="ECO:0000256" key="4">
    <source>
        <dbReference type="ARBA" id="ARBA00022454"/>
    </source>
</evidence>
<keyword evidence="6" id="KW-0137">Centromere</keyword>
<comment type="subcellular location">
    <subcellularLocation>
        <location evidence="2">Chromosome</location>
        <location evidence="2">Centromere</location>
    </subcellularLocation>
    <subcellularLocation>
        <location evidence="1">Nucleus</location>
    </subcellularLocation>
</comment>